<evidence type="ECO:0000313" key="3">
    <source>
        <dbReference type="Proteomes" id="UP000247807"/>
    </source>
</evidence>
<dbReference type="SUPFAM" id="SSF53335">
    <property type="entry name" value="S-adenosyl-L-methionine-dependent methyltransferases"/>
    <property type="match status" value="1"/>
</dbReference>
<dbReference type="InterPro" id="IPR029063">
    <property type="entry name" value="SAM-dependent_MTases_sf"/>
</dbReference>
<comment type="caution">
    <text evidence="2">The sequence shown here is derived from an EMBL/GenBank/DDBJ whole genome shotgun (WGS) entry which is preliminary data.</text>
</comment>
<dbReference type="EMBL" id="QJUE01000002">
    <property type="protein sequence ID" value="PYE02964.1"/>
    <property type="molecule type" value="Genomic_DNA"/>
</dbReference>
<proteinExistence type="predicted"/>
<accession>A0A318R451</accession>
<dbReference type="Gene3D" id="3.40.50.150">
    <property type="entry name" value="Vaccinia Virus protein VP39"/>
    <property type="match status" value="1"/>
</dbReference>
<dbReference type="OrthoDB" id="495703at2"/>
<protein>
    <recommendedName>
        <fullName evidence="1">Methyltransferase type 12 domain-containing protein</fullName>
    </recommendedName>
</protein>
<gene>
    <name evidence="2" type="ORF">DNJ73_04240</name>
</gene>
<sequence>MSIKNHIIIKIITKVKSLKIFKNLVDRLYNSSMYWKYRHIINSSFWYNQYNHSTEKSRNIYSDISKKYSLNTFFEFGCGSAPNLKNIITNHSKDIKYLGYDISNKAIDVCREKYSDKSYKFINKISKSIIKDTLASYKSESFDCAIYHRVFYLLNKKLITKHLYEYSNLFKYIIIYDFHKKKSLQDSYLYRNYNILDYESLLLEFDFSIIFKQKTDPYSESQYFRNNAHFLLFKNNKKNNI</sequence>
<dbReference type="Pfam" id="PF08242">
    <property type="entry name" value="Methyltransf_12"/>
    <property type="match status" value="1"/>
</dbReference>
<dbReference type="AlphaFoldDB" id="A0A318R451"/>
<evidence type="ECO:0000259" key="1">
    <source>
        <dbReference type="Pfam" id="PF08242"/>
    </source>
</evidence>
<reference evidence="2 3" key="1">
    <citation type="journal article" date="2018" name="Appl. Environ. Microbiol.">
        <title>Genome rearrangement shapes Prochlorococcus ecological adaptation.</title>
        <authorList>
            <person name="Yan W."/>
            <person name="Wei S."/>
            <person name="Wang Q."/>
            <person name="Xiao X."/>
            <person name="Zeng Q."/>
            <person name="Jiao N."/>
            <person name="Zhang R."/>
        </authorList>
    </citation>
    <scope>NUCLEOTIDE SEQUENCE [LARGE SCALE GENOMIC DNA]</scope>
    <source>
        <strain evidence="2 3">XMU1408</strain>
    </source>
</reference>
<dbReference type="Proteomes" id="UP000247807">
    <property type="component" value="Unassembled WGS sequence"/>
</dbReference>
<name>A0A318R451_PROMR</name>
<dbReference type="InterPro" id="IPR013217">
    <property type="entry name" value="Methyltransf_12"/>
</dbReference>
<evidence type="ECO:0000313" key="2">
    <source>
        <dbReference type="EMBL" id="PYE02964.1"/>
    </source>
</evidence>
<feature type="domain" description="Methyltransferase type 12" evidence="1">
    <location>
        <begin position="75"/>
        <end position="154"/>
    </location>
</feature>
<organism evidence="2 3">
    <name type="scientific">Prochlorococcus marinus XMU1408</name>
    <dbReference type="NCBI Taxonomy" id="2213228"/>
    <lineage>
        <taxon>Bacteria</taxon>
        <taxon>Bacillati</taxon>
        <taxon>Cyanobacteriota</taxon>
        <taxon>Cyanophyceae</taxon>
        <taxon>Synechococcales</taxon>
        <taxon>Prochlorococcaceae</taxon>
        <taxon>Prochlorococcus</taxon>
    </lineage>
</organism>
<dbReference type="RefSeq" id="WP_158466457.1">
    <property type="nucleotide sequence ID" value="NZ_QJUE01000002.1"/>
</dbReference>